<feature type="domain" description="FH2" evidence="9">
    <location>
        <begin position="605"/>
        <end position="1004"/>
    </location>
</feature>
<comment type="subcellular location">
    <subcellularLocation>
        <location evidence="1">Cytoplasm</location>
    </subcellularLocation>
</comment>
<dbReference type="SUPFAM" id="SSF101447">
    <property type="entry name" value="Formin homology 2 domain (FH2 domain)"/>
    <property type="match status" value="1"/>
</dbReference>
<dbReference type="InterPro" id="IPR014767">
    <property type="entry name" value="DAD_dom"/>
</dbReference>
<sequence length="1171" mass="131619">MMKREETKRPAVLDKMGFGWSKKSGRGQMGGAPGTLSRPHSEVDFSEMDENAHMAVDNMSEDEVNTAFEKMLDDMNLSEEKKEPLRLQPNFRKKEMLAMHMKGTVQKHRNRFDTPQDYIFYLSNPDLSVHKIYTCMESLRIALTNNPLTWVHDFVCEGLNQVLTILNECYRRDQRWDRVQHECIRCLKAISNNKVGLKKLFEHREALTLLARSFVPSLPAVMVEAVKLMAGICLVPPEGHDRALEAITTSGELKSVPRFQPIIEALSNMENDTLTVACVQLINTIVLTPDDLDFRLHLRNEFMRVGLADLIDKLGQRDCVDLQLQLKVFEEHRDEDFYEFAQRFDNIRLDLDDTVECFEVLRNSVAETPSEPFLLSILQHLLFIRDDPNVKVSYYKLIEECIAQVVLHKSGCDPDFSATKRFQIDVEPLIETLSERAAKDGEPRVDEVNKKLEEALTAKQEYEAKLAAASQRIAELESYLAAGKGSMPTKPPPPPLGMYGGGGPPPPPPFPGMGGPPPPPMPGMGGGPPPPPMPGMGGPPPPPMPGFGGPPPPPMPGMGGPPPPPPPPGMGGPRPPPGGIPGIGPPPGMPATPPRPDILPFGMKPKKKWQLEMPLKRTNWKTIQPQKLSEKAFWVNVEEDRLVSPDLLEGLSAKFSSKPPAKKAREGDSDKPMSKKFKELKVLDGKSAQNLSILLSGSLKYLSYDDIKRAILHCDETVLSDNVLQQLIQYMPTPEQLKKLEEYKEQYDNLAEAEQFSVTLASIKRLVPRLKSISFRQHYNEMVQDIKPDIVAATLACEEIRDSKKFAKLLELVLLIGNYLNTGTKNAQAVGFEISYLPKLTSTKDAENKTTLLHYLVDVIEEKFSDILNFSDEVVHVDRASRVSMDTIQKTLKQMDSSIKNLETDLKNAKVAVSEEDKFFEVMGNFAREAREQCDVLVRMGKKMETVYLELSEYFVFDPQKYTLDEFFTDVKTFKDSFNQCYKDNCKLRETEEKIRRAREAKEKAEREKLERQAKKKALVDMNIDDDQEGVMDSLLEALKTGSAFSRDQRRKRDRPPRAVGAERRAQMNRSRSKGALLESPSSREMKGTFGDDRPPAPVITDDLTDGLTMKAPRPRKARHNLPPPKFDMAAELLMSGGREREVKLNNGGGYVAGSDDGSEADRLMQRLKAL</sequence>
<dbReference type="GO" id="GO:0005737">
    <property type="term" value="C:cytoplasm"/>
    <property type="evidence" value="ECO:0007669"/>
    <property type="project" value="UniProtKB-SubCell"/>
</dbReference>
<feature type="compositionally biased region" description="Basic and acidic residues" evidence="6">
    <location>
        <begin position="663"/>
        <end position="673"/>
    </location>
</feature>
<feature type="domain" description="DAD" evidence="7">
    <location>
        <begin position="1025"/>
        <end position="1057"/>
    </location>
</feature>
<dbReference type="InterPro" id="IPR014768">
    <property type="entry name" value="GBD/FH3_dom"/>
</dbReference>
<dbReference type="PROSITE" id="PS51444">
    <property type="entry name" value="FH2"/>
    <property type="match status" value="1"/>
</dbReference>
<evidence type="ECO:0000256" key="6">
    <source>
        <dbReference type="SAM" id="MobiDB-lite"/>
    </source>
</evidence>
<organism evidence="10 11">
    <name type="scientific">Daphnia sinensis</name>
    <dbReference type="NCBI Taxonomy" id="1820382"/>
    <lineage>
        <taxon>Eukaryota</taxon>
        <taxon>Metazoa</taxon>
        <taxon>Ecdysozoa</taxon>
        <taxon>Arthropoda</taxon>
        <taxon>Crustacea</taxon>
        <taxon>Branchiopoda</taxon>
        <taxon>Diplostraca</taxon>
        <taxon>Cladocera</taxon>
        <taxon>Anomopoda</taxon>
        <taxon>Daphniidae</taxon>
        <taxon>Daphnia</taxon>
        <taxon>Daphnia similis group</taxon>
    </lineage>
</organism>
<dbReference type="Pfam" id="PF02181">
    <property type="entry name" value="FH2"/>
    <property type="match status" value="1"/>
</dbReference>
<dbReference type="Pfam" id="PF06367">
    <property type="entry name" value="Drf_FH3"/>
    <property type="match status" value="1"/>
</dbReference>
<evidence type="ECO:0000259" key="7">
    <source>
        <dbReference type="PROSITE" id="PS51231"/>
    </source>
</evidence>
<evidence type="ECO:0000256" key="1">
    <source>
        <dbReference type="ARBA" id="ARBA00004496"/>
    </source>
</evidence>
<dbReference type="EMBL" id="WJBH02000006">
    <property type="protein sequence ID" value="KAI9557352.1"/>
    <property type="molecule type" value="Genomic_DNA"/>
</dbReference>
<feature type="region of interest" description="Disordered" evidence="6">
    <location>
        <begin position="654"/>
        <end position="673"/>
    </location>
</feature>
<evidence type="ECO:0000256" key="2">
    <source>
        <dbReference type="ARBA" id="ARBA00008214"/>
    </source>
</evidence>
<dbReference type="Gene3D" id="6.10.30.30">
    <property type="match status" value="1"/>
</dbReference>
<evidence type="ECO:0008006" key="12">
    <source>
        <dbReference type="Google" id="ProtNLM"/>
    </source>
</evidence>
<evidence type="ECO:0000256" key="5">
    <source>
        <dbReference type="SAM" id="Coils"/>
    </source>
</evidence>
<dbReference type="GO" id="GO:0031267">
    <property type="term" value="F:small GTPase binding"/>
    <property type="evidence" value="ECO:0007669"/>
    <property type="project" value="InterPro"/>
</dbReference>
<dbReference type="GO" id="GO:0003779">
    <property type="term" value="F:actin binding"/>
    <property type="evidence" value="ECO:0007669"/>
    <property type="project" value="InterPro"/>
</dbReference>
<dbReference type="GO" id="GO:0030041">
    <property type="term" value="P:actin filament polymerization"/>
    <property type="evidence" value="ECO:0007669"/>
    <property type="project" value="TreeGrafter"/>
</dbReference>
<dbReference type="InterPro" id="IPR011989">
    <property type="entry name" value="ARM-like"/>
</dbReference>
<dbReference type="GO" id="GO:0005884">
    <property type="term" value="C:actin filament"/>
    <property type="evidence" value="ECO:0007669"/>
    <property type="project" value="TreeGrafter"/>
</dbReference>
<dbReference type="Gene3D" id="1.20.58.2220">
    <property type="entry name" value="Formin, FH2 domain"/>
    <property type="match status" value="1"/>
</dbReference>
<dbReference type="InterPro" id="IPR044933">
    <property type="entry name" value="DIA_GBD_sf"/>
</dbReference>
<evidence type="ECO:0000259" key="8">
    <source>
        <dbReference type="PROSITE" id="PS51232"/>
    </source>
</evidence>
<proteinExistence type="inferred from homology"/>
<accession>A0AAD5KPH7</accession>
<feature type="domain" description="GBD/FH3" evidence="8">
    <location>
        <begin position="56"/>
        <end position="413"/>
    </location>
</feature>
<dbReference type="PROSITE" id="PS51232">
    <property type="entry name" value="GBD_FH3"/>
    <property type="match status" value="1"/>
</dbReference>
<dbReference type="PANTHER" id="PTHR45691:SF6">
    <property type="entry name" value="PROTEIN DIAPHANOUS"/>
    <property type="match status" value="1"/>
</dbReference>
<keyword evidence="11" id="KW-1185">Reference proteome</keyword>
<feature type="compositionally biased region" description="Pro residues" evidence="6">
    <location>
        <begin position="503"/>
        <end position="581"/>
    </location>
</feature>
<dbReference type="SMART" id="SM01140">
    <property type="entry name" value="Drf_GBD"/>
    <property type="match status" value="1"/>
</dbReference>
<feature type="coiled-coil region" evidence="5">
    <location>
        <begin position="445"/>
        <end position="479"/>
    </location>
</feature>
<name>A0AAD5KPH7_9CRUS</name>
<dbReference type="PANTHER" id="PTHR45691">
    <property type="entry name" value="PROTEIN DIAPHANOUS"/>
    <property type="match status" value="1"/>
</dbReference>
<protein>
    <recommendedName>
        <fullName evidence="12">Protein diaphanous</fullName>
    </recommendedName>
</protein>
<feature type="region of interest" description="Disordered" evidence="6">
    <location>
        <begin position="17"/>
        <end position="40"/>
    </location>
</feature>
<keyword evidence="4 5" id="KW-0175">Coiled coil</keyword>
<evidence type="ECO:0000256" key="4">
    <source>
        <dbReference type="ARBA" id="ARBA00023054"/>
    </source>
</evidence>
<dbReference type="SMART" id="SM01139">
    <property type="entry name" value="Drf_FH3"/>
    <property type="match status" value="1"/>
</dbReference>
<dbReference type="AlphaFoldDB" id="A0AAD5KPH7"/>
<evidence type="ECO:0000313" key="11">
    <source>
        <dbReference type="Proteomes" id="UP000820818"/>
    </source>
</evidence>
<evidence type="ECO:0000259" key="9">
    <source>
        <dbReference type="PROSITE" id="PS51444"/>
    </source>
</evidence>
<feature type="coiled-coil region" evidence="5">
    <location>
        <begin position="885"/>
        <end position="912"/>
    </location>
</feature>
<comment type="caution">
    <text evidence="10">The sequence shown here is derived from an EMBL/GenBank/DDBJ whole genome shotgun (WGS) entry which is preliminary data.</text>
</comment>
<dbReference type="Gene3D" id="1.10.238.150">
    <property type="entry name" value="Formin, FH3 diaphanous domain"/>
    <property type="match status" value="1"/>
</dbReference>
<dbReference type="InterPro" id="IPR016024">
    <property type="entry name" value="ARM-type_fold"/>
</dbReference>
<evidence type="ECO:0000256" key="3">
    <source>
        <dbReference type="ARBA" id="ARBA00022490"/>
    </source>
</evidence>
<dbReference type="SUPFAM" id="SSF48371">
    <property type="entry name" value="ARM repeat"/>
    <property type="match status" value="1"/>
</dbReference>
<evidence type="ECO:0000313" key="10">
    <source>
        <dbReference type="EMBL" id="KAI9557352.1"/>
    </source>
</evidence>
<dbReference type="InterPro" id="IPR010472">
    <property type="entry name" value="FH3_dom"/>
</dbReference>
<feature type="compositionally biased region" description="Basic and acidic residues" evidence="6">
    <location>
        <begin position="1082"/>
        <end position="1095"/>
    </location>
</feature>
<dbReference type="InterPro" id="IPR042201">
    <property type="entry name" value="FH2_Formin_sf"/>
</dbReference>
<dbReference type="Pfam" id="PF06371">
    <property type="entry name" value="Drf_GBD"/>
    <property type="match status" value="1"/>
</dbReference>
<dbReference type="Gene3D" id="1.25.10.10">
    <property type="entry name" value="Leucine-rich Repeat Variant"/>
    <property type="match status" value="1"/>
</dbReference>
<dbReference type="Proteomes" id="UP000820818">
    <property type="component" value="Linkage Group LG6"/>
</dbReference>
<reference evidence="10 11" key="1">
    <citation type="submission" date="2022-05" db="EMBL/GenBank/DDBJ databases">
        <title>A multi-omics perspective on studying reproductive biology in Daphnia sinensis.</title>
        <authorList>
            <person name="Jia J."/>
        </authorList>
    </citation>
    <scope>NUCLEOTIDE SEQUENCE [LARGE SCALE GENOMIC DNA]</scope>
    <source>
        <strain evidence="10 11">WSL</strain>
    </source>
</reference>
<dbReference type="SMART" id="SM00498">
    <property type="entry name" value="FH2"/>
    <property type="match status" value="1"/>
</dbReference>
<dbReference type="Gene3D" id="1.10.20.40">
    <property type="entry name" value="Formin, diaphanous GTPase-binding domain"/>
    <property type="match status" value="1"/>
</dbReference>
<feature type="coiled-coil region" evidence="5">
    <location>
        <begin position="988"/>
        <end position="1018"/>
    </location>
</feature>
<dbReference type="InterPro" id="IPR015425">
    <property type="entry name" value="FH2_Formin"/>
</dbReference>
<dbReference type="Gene3D" id="1.20.58.630">
    <property type="match status" value="1"/>
</dbReference>
<dbReference type="InterPro" id="IPR051412">
    <property type="entry name" value="Formin_Homology_Diaphanous_sf"/>
</dbReference>
<dbReference type="InterPro" id="IPR010473">
    <property type="entry name" value="GTPase-bd"/>
</dbReference>
<comment type="similarity">
    <text evidence="2">Belongs to the formin homology family. Diaphanous subfamily.</text>
</comment>
<dbReference type="PROSITE" id="PS51231">
    <property type="entry name" value="DAD"/>
    <property type="match status" value="1"/>
</dbReference>
<dbReference type="InterPro" id="IPR010465">
    <property type="entry name" value="Drf_DAD"/>
</dbReference>
<keyword evidence="3" id="KW-0963">Cytoplasm</keyword>
<feature type="region of interest" description="Disordered" evidence="6">
    <location>
        <begin position="1042"/>
        <end position="1125"/>
    </location>
</feature>
<gene>
    <name evidence="10" type="ORF">GHT06_017180</name>
</gene>
<dbReference type="Pfam" id="PF06345">
    <property type="entry name" value="Drf_DAD"/>
    <property type="match status" value="1"/>
</dbReference>
<feature type="region of interest" description="Disordered" evidence="6">
    <location>
        <begin position="484"/>
        <end position="581"/>
    </location>
</feature>